<dbReference type="EMBL" id="CP000654">
    <property type="protein sequence ID" value="ABP62900.1"/>
    <property type="molecule type" value="Genomic_DNA"/>
</dbReference>
<sequence length="107" mass="12337">MTHPEHISPVTVTRDRNGFWTHPHYFQPADDEATPAEFGDWLHRYNLTCATRWMENDAPPHVIRAWENGFSSIHEWQPSAPAGDGWFIGSIHDSEDGPLCVWLREAQ</sequence>
<evidence type="ECO:0000313" key="1">
    <source>
        <dbReference type="EMBL" id="ABP62900.1"/>
    </source>
</evidence>
<dbReference type="KEGG" id="ent:Ent638_4295"/>
<dbReference type="Proteomes" id="UP000000230">
    <property type="component" value="Plasmid pENTE01"/>
</dbReference>
<keyword evidence="2" id="KW-1185">Reference proteome</keyword>
<dbReference type="RefSeq" id="WP_011906568.1">
    <property type="nucleotide sequence ID" value="NC_009425.1"/>
</dbReference>
<keyword evidence="1" id="KW-0614">Plasmid</keyword>
<organism evidence="1 2">
    <name type="scientific">Enterobacter sp. (strain 638)</name>
    <dbReference type="NCBI Taxonomy" id="399742"/>
    <lineage>
        <taxon>Bacteria</taxon>
        <taxon>Pseudomonadati</taxon>
        <taxon>Pseudomonadota</taxon>
        <taxon>Gammaproteobacteria</taxon>
        <taxon>Enterobacterales</taxon>
        <taxon>Enterobacteriaceae</taxon>
        <taxon>Enterobacter</taxon>
    </lineage>
</organism>
<evidence type="ECO:0000313" key="2">
    <source>
        <dbReference type="Proteomes" id="UP000000230"/>
    </source>
</evidence>
<protein>
    <submittedName>
        <fullName evidence="1">Uncharacterized protein</fullName>
    </submittedName>
</protein>
<geneLocation type="plasmid" evidence="1 2">
    <name>pENTE01</name>
</geneLocation>
<dbReference type="AlphaFoldDB" id="A0A9J9GK27"/>
<name>A0A9J9GK27_ENT38</name>
<dbReference type="OrthoDB" id="6684064at2"/>
<accession>A0A9J9GK27</accession>
<gene>
    <name evidence="1" type="ordered locus">Ent638_4295</name>
</gene>
<proteinExistence type="predicted"/>
<reference evidence="2" key="1">
    <citation type="journal article" date="2010" name="PLoS Genet.">
        <title>Genome sequence of the plant growth promoting endophytic bacterium Enterobacter sp. 638.</title>
        <authorList>
            <person name="Taghavi S."/>
            <person name="van der Lelie D."/>
            <person name="Hoffman A."/>
            <person name="Zhang Y.B."/>
            <person name="Walla M.D."/>
            <person name="Vangronsveld J."/>
            <person name="Newman L."/>
            <person name="Monchy S."/>
        </authorList>
    </citation>
    <scope>NUCLEOTIDE SEQUENCE [LARGE SCALE GENOMIC DNA]</scope>
    <source>
        <strain evidence="2">638</strain>
    </source>
</reference>